<keyword evidence="1" id="KW-0238">DNA-binding</keyword>
<feature type="domain" description="HTH cro/C1-type" evidence="2">
    <location>
        <begin position="10"/>
        <end position="64"/>
    </location>
</feature>
<dbReference type="PANTHER" id="PTHR46558">
    <property type="entry name" value="TRACRIPTIONAL REGULATORY PROTEIN-RELATED-RELATED"/>
    <property type="match status" value="1"/>
</dbReference>
<gene>
    <name evidence="3" type="ORF">A2982_03935</name>
</gene>
<evidence type="ECO:0000259" key="2">
    <source>
        <dbReference type="PROSITE" id="PS50943"/>
    </source>
</evidence>
<evidence type="ECO:0000256" key="1">
    <source>
        <dbReference type="ARBA" id="ARBA00023125"/>
    </source>
</evidence>
<accession>A0A1F4V3V6</accession>
<dbReference type="Pfam" id="PF01381">
    <property type="entry name" value="HTH_3"/>
    <property type="match status" value="1"/>
</dbReference>
<reference evidence="3 4" key="1">
    <citation type="journal article" date="2016" name="Nat. Commun.">
        <title>Thousands of microbial genomes shed light on interconnected biogeochemical processes in an aquifer system.</title>
        <authorList>
            <person name="Anantharaman K."/>
            <person name="Brown C.T."/>
            <person name="Hug L.A."/>
            <person name="Sharon I."/>
            <person name="Castelle C.J."/>
            <person name="Probst A.J."/>
            <person name="Thomas B.C."/>
            <person name="Singh A."/>
            <person name="Wilkins M.J."/>
            <person name="Karaoz U."/>
            <person name="Brodie E.L."/>
            <person name="Williams K.H."/>
            <person name="Hubbard S.S."/>
            <person name="Banfield J.F."/>
        </authorList>
    </citation>
    <scope>NUCLEOTIDE SEQUENCE [LARGE SCALE GENOMIC DNA]</scope>
</reference>
<dbReference type="SUPFAM" id="SSF47413">
    <property type="entry name" value="lambda repressor-like DNA-binding domains"/>
    <property type="match status" value="1"/>
</dbReference>
<evidence type="ECO:0000313" key="3">
    <source>
        <dbReference type="EMBL" id="OGC51848.1"/>
    </source>
</evidence>
<dbReference type="AlphaFoldDB" id="A0A1F4V3V6"/>
<dbReference type="PROSITE" id="PS50943">
    <property type="entry name" value="HTH_CROC1"/>
    <property type="match status" value="1"/>
</dbReference>
<evidence type="ECO:0000313" key="4">
    <source>
        <dbReference type="Proteomes" id="UP000178771"/>
    </source>
</evidence>
<dbReference type="Proteomes" id="UP000178771">
    <property type="component" value="Unassembled WGS sequence"/>
</dbReference>
<dbReference type="InterPro" id="IPR001387">
    <property type="entry name" value="Cro/C1-type_HTH"/>
</dbReference>
<protein>
    <recommendedName>
        <fullName evidence="2">HTH cro/C1-type domain-containing protein</fullName>
    </recommendedName>
</protein>
<dbReference type="PANTHER" id="PTHR46558:SF3">
    <property type="entry name" value="TRANSCRIPTIONAL REGULATOR"/>
    <property type="match status" value="1"/>
</dbReference>
<sequence length="96" mass="10815">MSTSLIAKRIKTARKEAQLSQKELGKALSVSEKAVSSYESGRTIPPFHTLEKIAKKTSKPIRYFSEENIQEISLLSKLIIIEKQLAEIKKLLKTEA</sequence>
<proteinExistence type="predicted"/>
<organism evidence="3 4">
    <name type="scientific">candidate division WWE3 bacterium RIFCSPLOWO2_01_FULL_39_13</name>
    <dbReference type="NCBI Taxonomy" id="1802624"/>
    <lineage>
        <taxon>Bacteria</taxon>
        <taxon>Katanobacteria</taxon>
    </lineage>
</organism>
<dbReference type="STRING" id="1802624.A2982_03935"/>
<dbReference type="SMART" id="SM00530">
    <property type="entry name" value="HTH_XRE"/>
    <property type="match status" value="1"/>
</dbReference>
<dbReference type="CDD" id="cd00093">
    <property type="entry name" value="HTH_XRE"/>
    <property type="match status" value="1"/>
</dbReference>
<dbReference type="Gene3D" id="1.10.260.40">
    <property type="entry name" value="lambda repressor-like DNA-binding domains"/>
    <property type="match status" value="1"/>
</dbReference>
<dbReference type="EMBL" id="MEVH01000012">
    <property type="protein sequence ID" value="OGC51848.1"/>
    <property type="molecule type" value="Genomic_DNA"/>
</dbReference>
<dbReference type="InterPro" id="IPR010982">
    <property type="entry name" value="Lambda_DNA-bd_dom_sf"/>
</dbReference>
<comment type="caution">
    <text evidence="3">The sequence shown here is derived from an EMBL/GenBank/DDBJ whole genome shotgun (WGS) entry which is preliminary data.</text>
</comment>
<dbReference type="GO" id="GO:0003677">
    <property type="term" value="F:DNA binding"/>
    <property type="evidence" value="ECO:0007669"/>
    <property type="project" value="UniProtKB-KW"/>
</dbReference>
<name>A0A1F4V3V6_UNCKA</name>